<proteinExistence type="predicted"/>
<dbReference type="EMBL" id="JARJCM010000079">
    <property type="protein sequence ID" value="KAJ7031774.1"/>
    <property type="molecule type" value="Genomic_DNA"/>
</dbReference>
<evidence type="ECO:0000313" key="4">
    <source>
        <dbReference type="Proteomes" id="UP001218188"/>
    </source>
</evidence>
<organism evidence="2 4">
    <name type="scientific">Mycena alexandri</name>
    <dbReference type="NCBI Taxonomy" id="1745969"/>
    <lineage>
        <taxon>Eukaryota</taxon>
        <taxon>Fungi</taxon>
        <taxon>Dikarya</taxon>
        <taxon>Basidiomycota</taxon>
        <taxon>Agaricomycotina</taxon>
        <taxon>Agaricomycetes</taxon>
        <taxon>Agaricomycetidae</taxon>
        <taxon>Agaricales</taxon>
        <taxon>Marasmiineae</taxon>
        <taxon>Mycenaceae</taxon>
        <taxon>Mycena</taxon>
    </lineage>
</organism>
<comment type="caution">
    <text evidence="2">The sequence shown here is derived from an EMBL/GenBank/DDBJ whole genome shotgun (WGS) entry which is preliminary data.</text>
</comment>
<sequence length="125" mass="14193">MLWVPLTRKTRSGAEFAGIPKAVLALQERAFDYAPLVQRAVACEHEDKLDREGRDAYDHDDPLNGHPPPPPLPPHDLFNDVDDENPHPKKRRRRVSFDEDVATSAIPPRTGTHRQRRQAAEHPAQ</sequence>
<gene>
    <name evidence="3" type="ORF">C8F04DRAFT_1262634</name>
    <name evidence="2" type="ORF">C8F04DRAFT_1268586</name>
</gene>
<evidence type="ECO:0000313" key="3">
    <source>
        <dbReference type="EMBL" id="KAJ7031774.1"/>
    </source>
</evidence>
<dbReference type="Proteomes" id="UP001218188">
    <property type="component" value="Unassembled WGS sequence"/>
</dbReference>
<name>A0AAD6SE41_9AGAR</name>
<dbReference type="AlphaFoldDB" id="A0AAD6SE41"/>
<feature type="compositionally biased region" description="Basic and acidic residues" evidence="1">
    <location>
        <begin position="46"/>
        <end position="63"/>
    </location>
</feature>
<keyword evidence="4" id="KW-1185">Reference proteome</keyword>
<evidence type="ECO:0000313" key="2">
    <source>
        <dbReference type="EMBL" id="KAJ7025993.1"/>
    </source>
</evidence>
<protein>
    <submittedName>
        <fullName evidence="2">Uncharacterized protein</fullName>
    </submittedName>
</protein>
<accession>A0AAD6SE41</accession>
<feature type="compositionally biased region" description="Pro residues" evidence="1">
    <location>
        <begin position="65"/>
        <end position="74"/>
    </location>
</feature>
<feature type="region of interest" description="Disordered" evidence="1">
    <location>
        <begin position="46"/>
        <end position="125"/>
    </location>
</feature>
<reference evidence="2" key="1">
    <citation type="submission" date="2023-03" db="EMBL/GenBank/DDBJ databases">
        <title>Massive genome expansion in bonnet fungi (Mycena s.s.) driven by repeated elements and novel gene families across ecological guilds.</title>
        <authorList>
            <consortium name="Lawrence Berkeley National Laboratory"/>
            <person name="Harder C.B."/>
            <person name="Miyauchi S."/>
            <person name="Viragh M."/>
            <person name="Kuo A."/>
            <person name="Thoen E."/>
            <person name="Andreopoulos B."/>
            <person name="Lu D."/>
            <person name="Skrede I."/>
            <person name="Drula E."/>
            <person name="Henrissat B."/>
            <person name="Morin E."/>
            <person name="Kohler A."/>
            <person name="Barry K."/>
            <person name="LaButti K."/>
            <person name="Morin E."/>
            <person name="Salamov A."/>
            <person name="Lipzen A."/>
            <person name="Mereny Z."/>
            <person name="Hegedus B."/>
            <person name="Baldrian P."/>
            <person name="Stursova M."/>
            <person name="Weitz H."/>
            <person name="Taylor A."/>
            <person name="Grigoriev I.V."/>
            <person name="Nagy L.G."/>
            <person name="Martin F."/>
            <person name="Kauserud H."/>
        </authorList>
    </citation>
    <scope>NUCLEOTIDE SEQUENCE</scope>
    <source>
        <strain evidence="2">CBHHK200</strain>
    </source>
</reference>
<dbReference type="EMBL" id="JARJCM010000145">
    <property type="protein sequence ID" value="KAJ7025993.1"/>
    <property type="molecule type" value="Genomic_DNA"/>
</dbReference>
<evidence type="ECO:0000256" key="1">
    <source>
        <dbReference type="SAM" id="MobiDB-lite"/>
    </source>
</evidence>